<name>A0A8K0RJQ9_9PLEO</name>
<sequence length="235" mass="27137">MSLQLEDGKSLSELLQQCRVYLYENRITMTFLGTTIEYVPNSILLDVTSRENITKLLKADIALLNTKYRNVLDSSAEDIYQWARKLLAITLKSGITSPLSFVLDMIAKGTNDKLFPFDPTTHAALIPNQYRVLFNNLFIPTQRKVLAPSFASRVYDRKIPSLSILPLLSYRPIQDFVGEPEFWVLFHPAHLIEGFSPNREMKMKVFTDLKRAELFRNKVICFHGFHCEGKYFCVF</sequence>
<dbReference type="Proteomes" id="UP000813461">
    <property type="component" value="Unassembled WGS sequence"/>
</dbReference>
<dbReference type="AlphaFoldDB" id="A0A8K0RJQ9"/>
<proteinExistence type="predicted"/>
<comment type="caution">
    <text evidence="1">The sequence shown here is derived from an EMBL/GenBank/DDBJ whole genome shotgun (WGS) entry which is preliminary data.</text>
</comment>
<dbReference type="OrthoDB" id="3746533at2759"/>
<evidence type="ECO:0000313" key="2">
    <source>
        <dbReference type="Proteomes" id="UP000813461"/>
    </source>
</evidence>
<organism evidence="1 2">
    <name type="scientific">Paraphoma chrysanthemicola</name>
    <dbReference type="NCBI Taxonomy" id="798071"/>
    <lineage>
        <taxon>Eukaryota</taxon>
        <taxon>Fungi</taxon>
        <taxon>Dikarya</taxon>
        <taxon>Ascomycota</taxon>
        <taxon>Pezizomycotina</taxon>
        <taxon>Dothideomycetes</taxon>
        <taxon>Pleosporomycetidae</taxon>
        <taxon>Pleosporales</taxon>
        <taxon>Pleosporineae</taxon>
        <taxon>Phaeosphaeriaceae</taxon>
        <taxon>Paraphoma</taxon>
    </lineage>
</organism>
<keyword evidence="2" id="KW-1185">Reference proteome</keyword>
<reference evidence="1" key="1">
    <citation type="journal article" date="2021" name="Nat. Commun.">
        <title>Genetic determinants of endophytism in the Arabidopsis root mycobiome.</title>
        <authorList>
            <person name="Mesny F."/>
            <person name="Miyauchi S."/>
            <person name="Thiergart T."/>
            <person name="Pickel B."/>
            <person name="Atanasova L."/>
            <person name="Karlsson M."/>
            <person name="Huettel B."/>
            <person name="Barry K.W."/>
            <person name="Haridas S."/>
            <person name="Chen C."/>
            <person name="Bauer D."/>
            <person name="Andreopoulos W."/>
            <person name="Pangilinan J."/>
            <person name="LaButti K."/>
            <person name="Riley R."/>
            <person name="Lipzen A."/>
            <person name="Clum A."/>
            <person name="Drula E."/>
            <person name="Henrissat B."/>
            <person name="Kohler A."/>
            <person name="Grigoriev I.V."/>
            <person name="Martin F.M."/>
            <person name="Hacquard S."/>
        </authorList>
    </citation>
    <scope>NUCLEOTIDE SEQUENCE</scope>
    <source>
        <strain evidence="1">MPI-SDFR-AT-0120</strain>
    </source>
</reference>
<gene>
    <name evidence="1" type="ORF">FB567DRAFT_510631</name>
</gene>
<protein>
    <submittedName>
        <fullName evidence="1">Uncharacterized protein</fullName>
    </submittedName>
</protein>
<accession>A0A8K0RJQ9</accession>
<dbReference type="EMBL" id="JAGMVJ010000001">
    <property type="protein sequence ID" value="KAH7094631.1"/>
    <property type="molecule type" value="Genomic_DNA"/>
</dbReference>
<evidence type="ECO:0000313" key="1">
    <source>
        <dbReference type="EMBL" id="KAH7094631.1"/>
    </source>
</evidence>